<organism evidence="1 2">
    <name type="scientific">Paxillus involutus ATCC 200175</name>
    <dbReference type="NCBI Taxonomy" id="664439"/>
    <lineage>
        <taxon>Eukaryota</taxon>
        <taxon>Fungi</taxon>
        <taxon>Dikarya</taxon>
        <taxon>Basidiomycota</taxon>
        <taxon>Agaricomycotina</taxon>
        <taxon>Agaricomycetes</taxon>
        <taxon>Agaricomycetidae</taxon>
        <taxon>Boletales</taxon>
        <taxon>Paxilineae</taxon>
        <taxon>Paxillaceae</taxon>
        <taxon>Paxillus</taxon>
    </lineage>
</organism>
<dbReference type="SUPFAM" id="SSF55781">
    <property type="entry name" value="GAF domain-like"/>
    <property type="match status" value="1"/>
</dbReference>
<dbReference type="InterPro" id="IPR029016">
    <property type="entry name" value="GAF-like_dom_sf"/>
</dbReference>
<accession>A0A0C9TLU0</accession>
<evidence type="ECO:0000313" key="2">
    <source>
        <dbReference type="Proteomes" id="UP000053647"/>
    </source>
</evidence>
<dbReference type="Proteomes" id="UP000053647">
    <property type="component" value="Unassembled WGS sequence"/>
</dbReference>
<evidence type="ECO:0000313" key="1">
    <source>
        <dbReference type="EMBL" id="KIJ08707.1"/>
    </source>
</evidence>
<dbReference type="OrthoDB" id="15735at2759"/>
<dbReference type="EMBL" id="KN819570">
    <property type="protein sequence ID" value="KIJ08707.1"/>
    <property type="molecule type" value="Genomic_DNA"/>
</dbReference>
<reference evidence="1 2" key="1">
    <citation type="submission" date="2014-06" db="EMBL/GenBank/DDBJ databases">
        <authorList>
            <consortium name="DOE Joint Genome Institute"/>
            <person name="Kuo A."/>
            <person name="Kohler A."/>
            <person name="Nagy L.G."/>
            <person name="Floudas D."/>
            <person name="Copeland A."/>
            <person name="Barry K.W."/>
            <person name="Cichocki N."/>
            <person name="Veneault-Fourrey C."/>
            <person name="LaButti K."/>
            <person name="Lindquist E.A."/>
            <person name="Lipzen A."/>
            <person name="Lundell T."/>
            <person name="Morin E."/>
            <person name="Murat C."/>
            <person name="Sun H."/>
            <person name="Tunlid A."/>
            <person name="Henrissat B."/>
            <person name="Grigoriev I.V."/>
            <person name="Hibbett D.S."/>
            <person name="Martin F."/>
            <person name="Nordberg H.P."/>
            <person name="Cantor M.N."/>
            <person name="Hua S.X."/>
        </authorList>
    </citation>
    <scope>NUCLEOTIDE SEQUENCE [LARGE SCALE GENOMIC DNA]</scope>
    <source>
        <strain evidence="1 2">ATCC 200175</strain>
    </source>
</reference>
<protein>
    <submittedName>
        <fullName evidence="1">Unplaced genomic scaffold PAXINscaffold_248, whole genome shotgun sequence</fullName>
    </submittedName>
</protein>
<keyword evidence="2" id="KW-1185">Reference proteome</keyword>
<gene>
    <name evidence="1" type="ORF">PAXINDRAFT_177583</name>
</gene>
<reference evidence="2" key="2">
    <citation type="submission" date="2015-01" db="EMBL/GenBank/DDBJ databases">
        <title>Evolutionary Origins and Diversification of the Mycorrhizal Mutualists.</title>
        <authorList>
            <consortium name="DOE Joint Genome Institute"/>
            <consortium name="Mycorrhizal Genomics Consortium"/>
            <person name="Kohler A."/>
            <person name="Kuo A."/>
            <person name="Nagy L.G."/>
            <person name="Floudas D."/>
            <person name="Copeland A."/>
            <person name="Barry K.W."/>
            <person name="Cichocki N."/>
            <person name="Veneault-Fourrey C."/>
            <person name="LaButti K."/>
            <person name="Lindquist E.A."/>
            <person name="Lipzen A."/>
            <person name="Lundell T."/>
            <person name="Morin E."/>
            <person name="Murat C."/>
            <person name="Riley R."/>
            <person name="Ohm R."/>
            <person name="Sun H."/>
            <person name="Tunlid A."/>
            <person name="Henrissat B."/>
            <person name="Grigoriev I.V."/>
            <person name="Hibbett D.S."/>
            <person name="Martin F."/>
        </authorList>
    </citation>
    <scope>NUCLEOTIDE SEQUENCE [LARGE SCALE GENOMIC DNA]</scope>
    <source>
        <strain evidence="2">ATCC 200175</strain>
    </source>
</reference>
<proteinExistence type="predicted"/>
<name>A0A0C9TLU0_PAXIN</name>
<dbReference type="Gene3D" id="3.30.450.40">
    <property type="match status" value="1"/>
</dbReference>
<sequence length="195" mass="22305">MHHVDASLVPPEIINSKPEFRNHVRTQLEHLLVDQRNWCKMENLYRLQTWPHDASSLIYNSLDAFPLRWDNPVNWCGFYLVSSLFPTPRLTEGTSSNERTIPQDENKLLLGPFCGKPACQFINVAPERARGVCVDAFVQRQTILVQNSEIVCHLILPDGSDQIVVGVLDLDCLALSGFDEEDKCRTYSWTFYSIP</sequence>
<dbReference type="HOGENOM" id="CLU_077738_1_0_1"/>
<dbReference type="AlphaFoldDB" id="A0A0C9TLU0"/>